<protein>
    <submittedName>
        <fullName evidence="2">Hypothetical conserved protein</fullName>
    </submittedName>
</protein>
<accession>H5SJF0</accession>
<sequence length="113" mass="12818">MTRGNSSGVREVLDGDDVRQILRDTFFSSLPASGSDGAETSSTSVRRRRKNKQPGPRPEHYKVICISMYTRDLERLDAVVQELKRRGFTKANRSAVLRIAMEQLQIDRIPRGL</sequence>
<organism evidence="2">
    <name type="scientific">uncultured delta proteobacterium</name>
    <dbReference type="NCBI Taxonomy" id="34034"/>
    <lineage>
        <taxon>Bacteria</taxon>
        <taxon>Deltaproteobacteria</taxon>
        <taxon>environmental samples</taxon>
    </lineage>
</organism>
<dbReference type="EMBL" id="AP011742">
    <property type="protein sequence ID" value="BAL56286.1"/>
    <property type="molecule type" value="Genomic_DNA"/>
</dbReference>
<name>H5SJF0_9DELT</name>
<feature type="compositionally biased region" description="Polar residues" evidence="1">
    <location>
        <begin position="28"/>
        <end position="44"/>
    </location>
</feature>
<evidence type="ECO:0000256" key="1">
    <source>
        <dbReference type="SAM" id="MobiDB-lite"/>
    </source>
</evidence>
<evidence type="ECO:0000313" key="2">
    <source>
        <dbReference type="EMBL" id="BAL56286.1"/>
    </source>
</evidence>
<feature type="region of interest" description="Disordered" evidence="1">
    <location>
        <begin position="28"/>
        <end position="59"/>
    </location>
</feature>
<gene>
    <name evidence="2" type="ORF">HGMM_F36A01C21</name>
</gene>
<reference evidence="2" key="2">
    <citation type="journal article" date="2012" name="PLoS ONE">
        <title>A Deeply Branching Thermophilic Bacterium with an Ancient Acetyl-CoA Pathway Dominates a Subsurface Ecosystem.</title>
        <authorList>
            <person name="Takami H."/>
            <person name="Noguchi H."/>
            <person name="Takaki Y."/>
            <person name="Uchiyama I."/>
            <person name="Toyoda A."/>
            <person name="Nishi S."/>
            <person name="Chee G.-J."/>
            <person name="Arai W."/>
            <person name="Nunoura T."/>
            <person name="Itoh T."/>
            <person name="Hattori M."/>
            <person name="Takai K."/>
        </authorList>
    </citation>
    <scope>NUCLEOTIDE SEQUENCE</scope>
</reference>
<proteinExistence type="predicted"/>
<dbReference type="AlphaFoldDB" id="H5SJF0"/>
<reference evidence="2" key="1">
    <citation type="journal article" date="2005" name="Environ. Microbiol.">
        <title>Genetic and functional properties of uncultivated thermophilic crenarchaeotes from a subsurface gold mine as revealed by analysis of genome fragments.</title>
        <authorList>
            <person name="Nunoura T."/>
            <person name="Hirayama H."/>
            <person name="Takami H."/>
            <person name="Oida H."/>
            <person name="Nishi S."/>
            <person name="Shimamura S."/>
            <person name="Suzuki Y."/>
            <person name="Inagaki F."/>
            <person name="Takai K."/>
            <person name="Nealson K.H."/>
            <person name="Horikoshi K."/>
        </authorList>
    </citation>
    <scope>NUCLEOTIDE SEQUENCE</scope>
</reference>